<dbReference type="AlphaFoldDB" id="W1YGS0"/>
<protein>
    <submittedName>
        <fullName evidence="1">Phage replisome organizer</fullName>
    </submittedName>
</protein>
<name>W1YGS0_9ZZZZ</name>
<feature type="non-terminal residue" evidence="1">
    <location>
        <position position="1"/>
    </location>
</feature>
<comment type="caution">
    <text evidence="1">The sequence shown here is derived from an EMBL/GenBank/DDBJ whole genome shotgun (WGS) entry which is preliminary data.</text>
</comment>
<accession>W1YGS0</accession>
<feature type="non-terminal residue" evidence="1">
    <location>
        <position position="71"/>
    </location>
</feature>
<organism evidence="1">
    <name type="scientific">human gut metagenome</name>
    <dbReference type="NCBI Taxonomy" id="408170"/>
    <lineage>
        <taxon>unclassified sequences</taxon>
        <taxon>metagenomes</taxon>
        <taxon>organismal metagenomes</taxon>
    </lineage>
</organism>
<gene>
    <name evidence="1" type="ORF">Q604_UNBC04332G0001</name>
</gene>
<proteinExistence type="predicted"/>
<reference evidence="1" key="1">
    <citation type="submission" date="2013-12" db="EMBL/GenBank/DDBJ databases">
        <title>A Varibaculum cambriense genome reconstructed from a premature infant gut community with otherwise low bacterial novelty that shifts toward anaerobic metabolism during the third week of life.</title>
        <authorList>
            <person name="Brown C.T."/>
            <person name="Sharon I."/>
            <person name="Thomas B.C."/>
            <person name="Castelle C.J."/>
            <person name="Morowitz M.J."/>
            <person name="Banfield J.F."/>
        </authorList>
    </citation>
    <scope>NUCLEOTIDE SEQUENCE</scope>
</reference>
<evidence type="ECO:0000313" key="1">
    <source>
        <dbReference type="EMBL" id="ETJ41738.1"/>
    </source>
</evidence>
<sequence>HVRQEIEIEKDIEIDKDKEREGEIDKKSTPIFYGEFKNVRLSKEEYKNLKEKLNSHTEIMINKLSRYMESS</sequence>
<dbReference type="EMBL" id="AZMM01004332">
    <property type="protein sequence ID" value="ETJ41738.1"/>
    <property type="molecule type" value="Genomic_DNA"/>
</dbReference>